<sequence length="277" mass="29818">MSVRRTGAAGDLVLGDIGDVRRAAEALGEGAAVAHGFGNFYALTARADREVVERVNRLKGRPAGQVGSVTTVREHVGSVFDWTRLPAEVPRRQIEDLVEELFTLGPFGFRGPAAARIPPHLSAVQDGVPTVQLIAPGYRCPSNAFLAEALDRTGAGFLSVTSVNRSRHVTGAAHEPAHWRATGVTRDFGHEPDVRILAHDDEAAARRHHPYHVPTSTTVLSFHRTSGHGRSGLPALSLERHGSLSVDHTRSVAANHGFALTVPPQAERRLTARTYTD</sequence>
<gene>
    <name evidence="1" type="ORF">AB0A88_04940</name>
</gene>
<dbReference type="EMBL" id="JBEZAE010000002">
    <property type="protein sequence ID" value="MEU7069487.1"/>
    <property type="molecule type" value="Genomic_DNA"/>
</dbReference>
<dbReference type="Proteomes" id="UP001551329">
    <property type="component" value="Unassembled WGS sequence"/>
</dbReference>
<dbReference type="Gene3D" id="3.90.870.10">
    <property type="entry name" value="DHBP synthase"/>
    <property type="match status" value="1"/>
</dbReference>
<evidence type="ECO:0000313" key="2">
    <source>
        <dbReference type="Proteomes" id="UP001551329"/>
    </source>
</evidence>
<comment type="caution">
    <text evidence="1">The sequence shown here is derived from an EMBL/GenBank/DDBJ whole genome shotgun (WGS) entry which is preliminary data.</text>
</comment>
<organism evidence="1 2">
    <name type="scientific">Streptomyces narbonensis</name>
    <dbReference type="NCBI Taxonomy" id="67333"/>
    <lineage>
        <taxon>Bacteria</taxon>
        <taxon>Bacillati</taxon>
        <taxon>Actinomycetota</taxon>
        <taxon>Actinomycetes</taxon>
        <taxon>Kitasatosporales</taxon>
        <taxon>Streptomycetaceae</taxon>
        <taxon>Streptomyces</taxon>
    </lineage>
</organism>
<keyword evidence="2" id="KW-1185">Reference proteome</keyword>
<dbReference type="RefSeq" id="WP_358472566.1">
    <property type="nucleotide sequence ID" value="NZ_JBEZAE010000002.1"/>
</dbReference>
<name>A0ABV3C3Y5_9ACTN</name>
<evidence type="ECO:0000313" key="1">
    <source>
        <dbReference type="EMBL" id="MEU7069487.1"/>
    </source>
</evidence>
<evidence type="ECO:0008006" key="3">
    <source>
        <dbReference type="Google" id="ProtNLM"/>
    </source>
</evidence>
<reference evidence="1 2" key="1">
    <citation type="submission" date="2024-06" db="EMBL/GenBank/DDBJ databases">
        <title>The Natural Products Discovery Center: Release of the First 8490 Sequenced Strains for Exploring Actinobacteria Biosynthetic Diversity.</title>
        <authorList>
            <person name="Kalkreuter E."/>
            <person name="Kautsar S.A."/>
            <person name="Yang D."/>
            <person name="Bader C.D."/>
            <person name="Teijaro C.N."/>
            <person name="Fluegel L."/>
            <person name="Davis C.M."/>
            <person name="Simpson J.R."/>
            <person name="Lauterbach L."/>
            <person name="Steele A.D."/>
            <person name="Gui C."/>
            <person name="Meng S."/>
            <person name="Li G."/>
            <person name="Viehrig K."/>
            <person name="Ye F."/>
            <person name="Su P."/>
            <person name="Kiefer A.F."/>
            <person name="Nichols A."/>
            <person name="Cepeda A.J."/>
            <person name="Yan W."/>
            <person name="Fan B."/>
            <person name="Jiang Y."/>
            <person name="Adhikari A."/>
            <person name="Zheng C.-J."/>
            <person name="Schuster L."/>
            <person name="Cowan T.M."/>
            <person name="Smanski M.J."/>
            <person name="Chevrette M.G."/>
            <person name="De Carvalho L.P.S."/>
            <person name="Shen B."/>
        </authorList>
    </citation>
    <scope>NUCLEOTIDE SEQUENCE [LARGE SCALE GENOMIC DNA]</scope>
    <source>
        <strain evidence="1 2">NPDC045974</strain>
    </source>
</reference>
<accession>A0ABV3C3Y5</accession>
<proteinExistence type="predicted"/>
<protein>
    <recommendedName>
        <fullName evidence="3">YrdC-like domain-containing protein</fullName>
    </recommendedName>
</protein>